<gene>
    <name evidence="9" type="ORF">METZ01_LOCUS424124</name>
</gene>
<evidence type="ECO:0000256" key="5">
    <source>
        <dbReference type="ARBA" id="ARBA00023014"/>
    </source>
</evidence>
<name>A0A382XKA5_9ZZZZ</name>
<dbReference type="SUPFAM" id="SSF102114">
    <property type="entry name" value="Radical SAM enzymes"/>
    <property type="match status" value="1"/>
</dbReference>
<evidence type="ECO:0000256" key="7">
    <source>
        <dbReference type="ARBA" id="ARBA00023150"/>
    </source>
</evidence>
<dbReference type="InterPro" id="IPR010505">
    <property type="entry name" value="MoaA_twitch"/>
</dbReference>
<dbReference type="PROSITE" id="PS51918">
    <property type="entry name" value="RADICAL_SAM"/>
    <property type="match status" value="1"/>
</dbReference>
<dbReference type="GO" id="GO:0051539">
    <property type="term" value="F:4 iron, 4 sulfur cluster binding"/>
    <property type="evidence" value="ECO:0007669"/>
    <property type="project" value="UniProtKB-KW"/>
</dbReference>
<dbReference type="GO" id="GO:0061798">
    <property type="term" value="F:GTP 3',8'-cyclase activity"/>
    <property type="evidence" value="ECO:0007669"/>
    <property type="project" value="TreeGrafter"/>
</dbReference>
<feature type="domain" description="Radical SAM core" evidence="8">
    <location>
        <begin position="1"/>
        <end position="202"/>
    </location>
</feature>
<keyword evidence="7" id="KW-0501">Molybdenum cofactor biosynthesis</keyword>
<dbReference type="InterPro" id="IPR050105">
    <property type="entry name" value="MoCo_biosynth_MoaA/MoaC"/>
</dbReference>
<proteinExistence type="predicted"/>
<dbReference type="PANTHER" id="PTHR22960">
    <property type="entry name" value="MOLYBDOPTERIN COFACTOR SYNTHESIS PROTEIN A"/>
    <property type="match status" value="1"/>
</dbReference>
<evidence type="ECO:0000256" key="6">
    <source>
        <dbReference type="ARBA" id="ARBA00023134"/>
    </source>
</evidence>
<organism evidence="9">
    <name type="scientific">marine metagenome</name>
    <dbReference type="NCBI Taxonomy" id="408172"/>
    <lineage>
        <taxon>unclassified sequences</taxon>
        <taxon>metagenomes</taxon>
        <taxon>ecological metagenomes</taxon>
    </lineage>
</organism>
<dbReference type="Pfam" id="PF04055">
    <property type="entry name" value="Radical_SAM"/>
    <property type="match status" value="1"/>
</dbReference>
<feature type="non-terminal residue" evidence="9">
    <location>
        <position position="263"/>
    </location>
</feature>
<dbReference type="GO" id="GO:0046872">
    <property type="term" value="F:metal ion binding"/>
    <property type="evidence" value="ECO:0007669"/>
    <property type="project" value="UniProtKB-KW"/>
</dbReference>
<dbReference type="InterPro" id="IPR007197">
    <property type="entry name" value="rSAM"/>
</dbReference>
<evidence type="ECO:0000259" key="8">
    <source>
        <dbReference type="PROSITE" id="PS51918"/>
    </source>
</evidence>
<keyword evidence="5" id="KW-0411">Iron-sulfur</keyword>
<evidence type="ECO:0000256" key="4">
    <source>
        <dbReference type="ARBA" id="ARBA00023004"/>
    </source>
</evidence>
<keyword evidence="6" id="KW-0342">GTP-binding</keyword>
<dbReference type="InterPro" id="IPR013785">
    <property type="entry name" value="Aldolase_TIM"/>
</dbReference>
<keyword evidence="1" id="KW-0949">S-adenosyl-L-methionine</keyword>
<dbReference type="GO" id="GO:0005525">
    <property type="term" value="F:GTP binding"/>
    <property type="evidence" value="ECO:0007669"/>
    <property type="project" value="UniProtKB-KW"/>
</dbReference>
<keyword evidence="2" id="KW-0479">Metal-binding</keyword>
<dbReference type="CDD" id="cd01335">
    <property type="entry name" value="Radical_SAM"/>
    <property type="match status" value="1"/>
</dbReference>
<sequence>MKEKMTFLPKKEVLTLEEIERLCDNFIDLGINKIRLTGGEPLVRKDLIKLIEKLNKKKKDTNLNEITLTTNGTLLDIFAKDLKKNGVDRINVSLDTIDDNLYKKISRFGDLNKVIKGINEAKKNDIKIKINVVAIKDFNEKELHTMVEWANQIKVDLTFIEVMPMSETDSERHLQFLPLNKVYEKLNSKYNFYKIDKNTGGPSIYYRSNKLLIDVGFITPLTNNFCSSCNRVRITSTGKLFMCLGQNNYVDFKKILRSDYSEN</sequence>
<evidence type="ECO:0000313" key="9">
    <source>
        <dbReference type="EMBL" id="SVD71270.1"/>
    </source>
</evidence>
<dbReference type="GO" id="GO:0006777">
    <property type="term" value="P:Mo-molybdopterin cofactor biosynthetic process"/>
    <property type="evidence" value="ECO:0007669"/>
    <property type="project" value="UniProtKB-KW"/>
</dbReference>
<dbReference type="InterPro" id="IPR058240">
    <property type="entry name" value="rSAM_sf"/>
</dbReference>
<evidence type="ECO:0000256" key="1">
    <source>
        <dbReference type="ARBA" id="ARBA00022691"/>
    </source>
</evidence>
<dbReference type="PANTHER" id="PTHR22960:SF0">
    <property type="entry name" value="MOLYBDENUM COFACTOR BIOSYNTHESIS PROTEIN 1"/>
    <property type="match status" value="1"/>
</dbReference>
<keyword evidence="4" id="KW-0408">Iron</keyword>
<dbReference type="AlphaFoldDB" id="A0A382XKA5"/>
<evidence type="ECO:0000256" key="2">
    <source>
        <dbReference type="ARBA" id="ARBA00022723"/>
    </source>
</evidence>
<reference evidence="9" key="1">
    <citation type="submission" date="2018-05" db="EMBL/GenBank/DDBJ databases">
        <authorList>
            <person name="Lanie J.A."/>
            <person name="Ng W.-L."/>
            <person name="Kazmierczak K.M."/>
            <person name="Andrzejewski T.M."/>
            <person name="Davidsen T.M."/>
            <person name="Wayne K.J."/>
            <person name="Tettelin H."/>
            <person name="Glass J.I."/>
            <person name="Rusch D."/>
            <person name="Podicherti R."/>
            <person name="Tsui H.-C.T."/>
            <person name="Winkler M.E."/>
        </authorList>
    </citation>
    <scope>NUCLEOTIDE SEQUENCE</scope>
</reference>
<dbReference type="InterPro" id="IPR006638">
    <property type="entry name" value="Elp3/MiaA/NifB-like_rSAM"/>
</dbReference>
<accession>A0A382XKA5</accession>
<evidence type="ECO:0000256" key="3">
    <source>
        <dbReference type="ARBA" id="ARBA00022741"/>
    </source>
</evidence>
<dbReference type="EMBL" id="UINC01168300">
    <property type="protein sequence ID" value="SVD71270.1"/>
    <property type="molecule type" value="Genomic_DNA"/>
</dbReference>
<keyword evidence="3" id="KW-0547">Nucleotide-binding</keyword>
<dbReference type="GO" id="GO:0061799">
    <property type="term" value="F:cyclic pyranopterin monophosphate synthase activity"/>
    <property type="evidence" value="ECO:0007669"/>
    <property type="project" value="TreeGrafter"/>
</dbReference>
<protein>
    <recommendedName>
        <fullName evidence="8">Radical SAM core domain-containing protein</fullName>
    </recommendedName>
</protein>
<dbReference type="Gene3D" id="3.20.20.70">
    <property type="entry name" value="Aldolase class I"/>
    <property type="match status" value="1"/>
</dbReference>
<dbReference type="Pfam" id="PF06463">
    <property type="entry name" value="Mob_synth_C"/>
    <property type="match status" value="1"/>
</dbReference>
<dbReference type="CDD" id="cd21117">
    <property type="entry name" value="Twitch_MoaA"/>
    <property type="match status" value="1"/>
</dbReference>
<dbReference type="SMART" id="SM00729">
    <property type="entry name" value="Elp3"/>
    <property type="match status" value="1"/>
</dbReference>